<name>A0A9P8W8M9_9HYPO</name>
<gene>
    <name evidence="3" type="ORF">B0T10DRAFT_483958</name>
</gene>
<keyword evidence="4" id="KW-1185">Reference proteome</keyword>
<evidence type="ECO:0000256" key="2">
    <source>
        <dbReference type="SAM" id="Phobius"/>
    </source>
</evidence>
<protein>
    <submittedName>
        <fullName evidence="3">Uncharacterized protein</fullName>
    </submittedName>
</protein>
<accession>A0A9P8W8M9</accession>
<feature type="transmembrane region" description="Helical" evidence="2">
    <location>
        <begin position="209"/>
        <end position="230"/>
    </location>
</feature>
<dbReference type="OrthoDB" id="2150604at2759"/>
<feature type="transmembrane region" description="Helical" evidence="2">
    <location>
        <begin position="76"/>
        <end position="96"/>
    </location>
</feature>
<evidence type="ECO:0000313" key="3">
    <source>
        <dbReference type="EMBL" id="KAH6892596.1"/>
    </source>
</evidence>
<feature type="region of interest" description="Disordered" evidence="1">
    <location>
        <begin position="1"/>
        <end position="21"/>
    </location>
</feature>
<feature type="transmembrane region" description="Helical" evidence="2">
    <location>
        <begin position="175"/>
        <end position="197"/>
    </location>
</feature>
<comment type="caution">
    <text evidence="3">The sequence shown here is derived from an EMBL/GenBank/DDBJ whole genome shotgun (WGS) entry which is preliminary data.</text>
</comment>
<evidence type="ECO:0000313" key="4">
    <source>
        <dbReference type="Proteomes" id="UP000777438"/>
    </source>
</evidence>
<dbReference type="AlphaFoldDB" id="A0A9P8W8M9"/>
<dbReference type="Proteomes" id="UP000777438">
    <property type="component" value="Unassembled WGS sequence"/>
</dbReference>
<sequence length="241" mass="26475">MSTLPLLGPDAERSYGSASSPSLYGKIRTRWRSFFWDAFGPSWVVYDAVHLMANGQDVEQRDELTRNWRDHKIEELRFVGTVGALLAGCLASTGSWPNILPHDRDKPWGVRACWYSGLVFALFAVVISCQQSMRLHRLSAHRDGLKYIRASLTGQKGPDGLRPLVLQLYAWEASLVCLTGSIICAITGLTGLVWVGYVDAEDGQPGKDGSTKLAVTFTATLGLSLLIFLSSQTGPARDSRE</sequence>
<evidence type="ECO:0000256" key="1">
    <source>
        <dbReference type="SAM" id="MobiDB-lite"/>
    </source>
</evidence>
<keyword evidence="2" id="KW-0812">Transmembrane</keyword>
<feature type="transmembrane region" description="Helical" evidence="2">
    <location>
        <begin position="108"/>
        <end position="129"/>
    </location>
</feature>
<dbReference type="EMBL" id="JAGPYM010000007">
    <property type="protein sequence ID" value="KAH6892596.1"/>
    <property type="molecule type" value="Genomic_DNA"/>
</dbReference>
<proteinExistence type="predicted"/>
<keyword evidence="2" id="KW-1133">Transmembrane helix</keyword>
<reference evidence="3 4" key="1">
    <citation type="journal article" date="2021" name="Nat. Commun.">
        <title>Genetic determinants of endophytism in the Arabidopsis root mycobiome.</title>
        <authorList>
            <person name="Mesny F."/>
            <person name="Miyauchi S."/>
            <person name="Thiergart T."/>
            <person name="Pickel B."/>
            <person name="Atanasova L."/>
            <person name="Karlsson M."/>
            <person name="Huettel B."/>
            <person name="Barry K.W."/>
            <person name="Haridas S."/>
            <person name="Chen C."/>
            <person name="Bauer D."/>
            <person name="Andreopoulos W."/>
            <person name="Pangilinan J."/>
            <person name="LaButti K."/>
            <person name="Riley R."/>
            <person name="Lipzen A."/>
            <person name="Clum A."/>
            <person name="Drula E."/>
            <person name="Henrissat B."/>
            <person name="Kohler A."/>
            <person name="Grigoriev I.V."/>
            <person name="Martin F.M."/>
            <person name="Hacquard S."/>
        </authorList>
    </citation>
    <scope>NUCLEOTIDE SEQUENCE [LARGE SCALE GENOMIC DNA]</scope>
    <source>
        <strain evidence="3 4">MPI-CAGE-CH-0241</strain>
    </source>
</reference>
<keyword evidence="2" id="KW-0472">Membrane</keyword>
<organism evidence="3 4">
    <name type="scientific">Thelonectria olida</name>
    <dbReference type="NCBI Taxonomy" id="1576542"/>
    <lineage>
        <taxon>Eukaryota</taxon>
        <taxon>Fungi</taxon>
        <taxon>Dikarya</taxon>
        <taxon>Ascomycota</taxon>
        <taxon>Pezizomycotina</taxon>
        <taxon>Sordariomycetes</taxon>
        <taxon>Hypocreomycetidae</taxon>
        <taxon>Hypocreales</taxon>
        <taxon>Nectriaceae</taxon>
        <taxon>Thelonectria</taxon>
    </lineage>
</organism>